<evidence type="ECO:0000256" key="9">
    <source>
        <dbReference type="ARBA" id="ARBA00023242"/>
    </source>
</evidence>
<keyword evidence="5 11" id="KW-0347">Helicase</keyword>
<dbReference type="InterPro" id="IPR000014">
    <property type="entry name" value="PAS"/>
</dbReference>
<dbReference type="GO" id="GO:0006260">
    <property type="term" value="P:DNA replication"/>
    <property type="evidence" value="ECO:0007669"/>
    <property type="project" value="InterPro"/>
</dbReference>
<dbReference type="Proteomes" id="UP001221757">
    <property type="component" value="Unassembled WGS sequence"/>
</dbReference>
<gene>
    <name evidence="16" type="ORF">B0H17DRAFT_1128271</name>
</gene>
<keyword evidence="4 11" id="KW-0378">Hydrolase</keyword>
<dbReference type="SUPFAM" id="SSF46785">
    <property type="entry name" value="Winged helix' DNA-binding domain"/>
    <property type="match status" value="1"/>
</dbReference>
<dbReference type="PROSITE" id="PS51194">
    <property type="entry name" value="HELICASE_CTER"/>
    <property type="match status" value="1"/>
</dbReference>
<keyword evidence="3 11" id="KW-0547">Nucleotide-binding</keyword>
<feature type="region of interest" description="Disordered" evidence="12">
    <location>
        <begin position="24"/>
        <end position="54"/>
    </location>
</feature>
<dbReference type="PANTHER" id="PTHR13710:SF153">
    <property type="entry name" value="RECQ-LIKE DNA HELICASE BLM"/>
    <property type="match status" value="1"/>
</dbReference>
<keyword evidence="7" id="KW-0238">DNA-binding</keyword>
<name>A0AAD7GQI8_MYCRO</name>
<keyword evidence="8" id="KW-0413">Isomerase</keyword>
<dbReference type="GO" id="GO:0043138">
    <property type="term" value="F:3'-5' DNA helicase activity"/>
    <property type="evidence" value="ECO:0007669"/>
    <property type="project" value="UniProtKB-EC"/>
</dbReference>
<dbReference type="Gene3D" id="1.10.10.10">
    <property type="entry name" value="Winged helix-like DNA-binding domain superfamily/Winged helix DNA-binding domain"/>
    <property type="match status" value="1"/>
</dbReference>
<dbReference type="GO" id="GO:0005634">
    <property type="term" value="C:nucleus"/>
    <property type="evidence" value="ECO:0007669"/>
    <property type="project" value="UniProtKB-SubCell"/>
</dbReference>
<feature type="compositionally biased region" description="Basic and acidic residues" evidence="12">
    <location>
        <begin position="752"/>
        <end position="762"/>
    </location>
</feature>
<proteinExistence type="inferred from homology"/>
<evidence type="ECO:0000256" key="2">
    <source>
        <dbReference type="ARBA" id="ARBA00005446"/>
    </source>
</evidence>
<evidence type="ECO:0000256" key="1">
    <source>
        <dbReference type="ARBA" id="ARBA00004123"/>
    </source>
</evidence>
<feature type="compositionally biased region" description="Polar residues" evidence="12">
    <location>
        <begin position="155"/>
        <end position="165"/>
    </location>
</feature>
<dbReference type="Pfam" id="PF00271">
    <property type="entry name" value="Helicase_C"/>
    <property type="match status" value="1"/>
</dbReference>
<dbReference type="GO" id="GO:0005737">
    <property type="term" value="C:cytoplasm"/>
    <property type="evidence" value="ECO:0007669"/>
    <property type="project" value="TreeGrafter"/>
</dbReference>
<dbReference type="GO" id="GO:0009378">
    <property type="term" value="F:four-way junction helicase activity"/>
    <property type="evidence" value="ECO:0007669"/>
    <property type="project" value="TreeGrafter"/>
</dbReference>
<dbReference type="PROSITE" id="PS00690">
    <property type="entry name" value="DEAH_ATP_HELICASE"/>
    <property type="match status" value="1"/>
</dbReference>
<evidence type="ECO:0000256" key="5">
    <source>
        <dbReference type="ARBA" id="ARBA00022806"/>
    </source>
</evidence>
<sequence length="934" mass="103262">MPQIVFPTNKTLSHEPAIGLKRPFPVALPDPPSKRCKTQATEDLNPSRRVGPDPEIPPSVIPGLYCYTENKGLPPSVSSAQSLRLPNCLCSQAQGLRFSCKVTDHATAPSNFYQGVEASIVIKLNSSTSNLQSKDALRRLFEHFSRSSPSYASLNVPTVSGNSENSAEGSARAETAAAGFPGETEMWEMVGDDPMDGVEDAVSAAAGVEEYADFLKRFRIVGFRKDQHKIITETMAGRNTLVVMPTGGGKSLCYHGQLPAVLQNAKTNSGDVTVVLCPTVTALVDIGIDAVSLPREPHPEIEDRLRSNLKPYITPEKLQKNGDLQALLRSLYRAGNLARLVVDEAHCISTWGPKFRDAYLELHTFRDNFPGVPIMALTATATPDITRTIITQMKLINPKIFRHSINRPNLQYIVRQKHNDSEAAKAITEDIVDFVKEGGINQTGIIYRTTKTKCEKLAAALRKRGLSAMYYHGGMEDADKDSTQNAWKTGECRIMVATSAFGMGINKPNATLKRPDGLSGMANRLYACYVNYSFSDVKHVLDLAPCRDKPSSPEYIAYQKNVDQIVAYCENQDTCRRFLLLQHFAERFEKKYCNLGCDNCVNQGHFGSHDVSKEAKSAVTLVQSLQPGNLPLGLVLQVFHGANRSNIREHGHKHNPGHATGGALSHELSSLLFNRLLYLQVLSEEKVFNKHGYHYYLRLGPQGNPFLSKVQIVNVTLRVRPTKSAQRMGKTRSPKSRAKGGSNPQPVPSPEPSKDLSDRQGDAERRDLKGALLAHREEIAEISGFTPDEVLDDDVIHELVYNPPRGMPISLDRRTRDGLEGIDEATVAGVFSALDEGFLTLCQAWHLKCEIPTKSQPVKIELKFDDLQKVEYNKGTHIYFTPPDFLGSLHFTVERAMEKSSQGEDLRPESTMQPIEIRDHASAMFDLGIAPLVI</sequence>
<evidence type="ECO:0000256" key="8">
    <source>
        <dbReference type="ARBA" id="ARBA00023235"/>
    </source>
</evidence>
<dbReference type="GO" id="GO:0016787">
    <property type="term" value="F:hydrolase activity"/>
    <property type="evidence" value="ECO:0007669"/>
    <property type="project" value="UniProtKB-KW"/>
</dbReference>
<dbReference type="InterPro" id="IPR004589">
    <property type="entry name" value="DNA_helicase_ATP-dep_RecQ"/>
</dbReference>
<evidence type="ECO:0000256" key="10">
    <source>
        <dbReference type="ARBA" id="ARBA00034617"/>
    </source>
</evidence>
<evidence type="ECO:0000256" key="6">
    <source>
        <dbReference type="ARBA" id="ARBA00022840"/>
    </source>
</evidence>
<feature type="compositionally biased region" description="Basic residues" evidence="12">
    <location>
        <begin position="729"/>
        <end position="738"/>
    </location>
</feature>
<reference evidence="16" key="1">
    <citation type="submission" date="2023-03" db="EMBL/GenBank/DDBJ databases">
        <title>Massive genome expansion in bonnet fungi (Mycena s.s.) driven by repeated elements and novel gene families across ecological guilds.</title>
        <authorList>
            <consortium name="Lawrence Berkeley National Laboratory"/>
            <person name="Harder C.B."/>
            <person name="Miyauchi S."/>
            <person name="Viragh M."/>
            <person name="Kuo A."/>
            <person name="Thoen E."/>
            <person name="Andreopoulos B."/>
            <person name="Lu D."/>
            <person name="Skrede I."/>
            <person name="Drula E."/>
            <person name="Henrissat B."/>
            <person name="Morin E."/>
            <person name="Kohler A."/>
            <person name="Barry K."/>
            <person name="LaButti K."/>
            <person name="Morin E."/>
            <person name="Salamov A."/>
            <person name="Lipzen A."/>
            <person name="Mereny Z."/>
            <person name="Hegedus B."/>
            <person name="Baldrian P."/>
            <person name="Stursova M."/>
            <person name="Weitz H."/>
            <person name="Taylor A."/>
            <person name="Grigoriev I.V."/>
            <person name="Nagy L.G."/>
            <person name="Martin F."/>
            <person name="Kauserud H."/>
        </authorList>
    </citation>
    <scope>NUCLEOTIDE SEQUENCE</scope>
    <source>
        <strain evidence="16">CBHHK067</strain>
    </source>
</reference>
<evidence type="ECO:0000259" key="15">
    <source>
        <dbReference type="PROSITE" id="PS51194"/>
    </source>
</evidence>
<comment type="catalytic activity">
    <reaction evidence="10 11">
        <text>Couples ATP hydrolysis with the unwinding of duplex DNA by translocating in the 3'-5' direction.</text>
        <dbReference type="EC" id="5.6.2.4"/>
    </reaction>
</comment>
<dbReference type="AlphaFoldDB" id="A0AAD7GQI8"/>
<keyword evidence="17" id="KW-1185">Reference proteome</keyword>
<dbReference type="Pfam" id="PF09382">
    <property type="entry name" value="RQC"/>
    <property type="match status" value="1"/>
</dbReference>
<dbReference type="GO" id="GO:0005524">
    <property type="term" value="F:ATP binding"/>
    <property type="evidence" value="ECO:0007669"/>
    <property type="project" value="UniProtKB-KW"/>
</dbReference>
<dbReference type="InterPro" id="IPR018982">
    <property type="entry name" value="RQC_domain"/>
</dbReference>
<dbReference type="Pfam" id="PF00270">
    <property type="entry name" value="DEAD"/>
    <property type="match status" value="1"/>
</dbReference>
<dbReference type="EMBL" id="JARKIE010000017">
    <property type="protein sequence ID" value="KAJ7701479.1"/>
    <property type="molecule type" value="Genomic_DNA"/>
</dbReference>
<dbReference type="SMART" id="SM00487">
    <property type="entry name" value="DEXDc"/>
    <property type="match status" value="1"/>
</dbReference>
<dbReference type="InterPro" id="IPR027417">
    <property type="entry name" value="P-loop_NTPase"/>
</dbReference>
<dbReference type="InterPro" id="IPR036390">
    <property type="entry name" value="WH_DNA-bd_sf"/>
</dbReference>
<dbReference type="GO" id="GO:0003677">
    <property type="term" value="F:DNA binding"/>
    <property type="evidence" value="ECO:0007669"/>
    <property type="project" value="UniProtKB-KW"/>
</dbReference>
<evidence type="ECO:0000256" key="3">
    <source>
        <dbReference type="ARBA" id="ARBA00022741"/>
    </source>
</evidence>
<dbReference type="GO" id="GO:0000724">
    <property type="term" value="P:double-strand break repair via homologous recombination"/>
    <property type="evidence" value="ECO:0007669"/>
    <property type="project" value="TreeGrafter"/>
</dbReference>
<dbReference type="InterPro" id="IPR001650">
    <property type="entry name" value="Helicase_C-like"/>
</dbReference>
<comment type="subcellular location">
    <subcellularLocation>
        <location evidence="1 11">Nucleus</location>
    </subcellularLocation>
</comment>
<dbReference type="NCBIfam" id="TIGR00614">
    <property type="entry name" value="recQ_fam"/>
    <property type="match status" value="1"/>
</dbReference>
<evidence type="ECO:0000256" key="4">
    <source>
        <dbReference type="ARBA" id="ARBA00022801"/>
    </source>
</evidence>
<evidence type="ECO:0000313" key="17">
    <source>
        <dbReference type="Proteomes" id="UP001221757"/>
    </source>
</evidence>
<evidence type="ECO:0000256" key="11">
    <source>
        <dbReference type="RuleBase" id="RU364117"/>
    </source>
</evidence>
<evidence type="ECO:0000256" key="7">
    <source>
        <dbReference type="ARBA" id="ARBA00023125"/>
    </source>
</evidence>
<evidence type="ECO:0000313" key="16">
    <source>
        <dbReference type="EMBL" id="KAJ7701479.1"/>
    </source>
</evidence>
<dbReference type="PANTHER" id="PTHR13710">
    <property type="entry name" value="DNA HELICASE RECQ FAMILY MEMBER"/>
    <property type="match status" value="1"/>
</dbReference>
<feature type="region of interest" description="Disordered" evidence="12">
    <location>
        <begin position="155"/>
        <end position="176"/>
    </location>
</feature>
<dbReference type="GO" id="GO:0005694">
    <property type="term" value="C:chromosome"/>
    <property type="evidence" value="ECO:0007669"/>
    <property type="project" value="TreeGrafter"/>
</dbReference>
<evidence type="ECO:0000259" key="14">
    <source>
        <dbReference type="PROSITE" id="PS51192"/>
    </source>
</evidence>
<evidence type="ECO:0000259" key="13">
    <source>
        <dbReference type="PROSITE" id="PS50112"/>
    </source>
</evidence>
<dbReference type="InterPro" id="IPR032284">
    <property type="entry name" value="RecQ_Zn-bd"/>
</dbReference>
<dbReference type="Pfam" id="PF16124">
    <property type="entry name" value="RecQ_Zn_bind"/>
    <property type="match status" value="1"/>
</dbReference>
<dbReference type="PROSITE" id="PS50112">
    <property type="entry name" value="PAS"/>
    <property type="match status" value="1"/>
</dbReference>
<dbReference type="Gene3D" id="3.40.50.300">
    <property type="entry name" value="P-loop containing nucleotide triphosphate hydrolases"/>
    <property type="match status" value="2"/>
</dbReference>
<feature type="domain" description="Helicase C-terminal" evidence="15">
    <location>
        <begin position="430"/>
        <end position="573"/>
    </location>
</feature>
<feature type="domain" description="Helicase ATP-binding" evidence="14">
    <location>
        <begin position="231"/>
        <end position="399"/>
    </location>
</feature>
<dbReference type="EC" id="5.6.2.4" evidence="11"/>
<dbReference type="CDD" id="cd17920">
    <property type="entry name" value="DEXHc_RecQ"/>
    <property type="match status" value="1"/>
</dbReference>
<feature type="domain" description="PAS" evidence="13">
    <location>
        <begin position="767"/>
        <end position="801"/>
    </location>
</feature>
<comment type="catalytic activity">
    <reaction evidence="11">
        <text>ATP + H2O = ADP + phosphate + H(+)</text>
        <dbReference type="Rhea" id="RHEA:13065"/>
        <dbReference type="ChEBI" id="CHEBI:15377"/>
        <dbReference type="ChEBI" id="CHEBI:15378"/>
        <dbReference type="ChEBI" id="CHEBI:30616"/>
        <dbReference type="ChEBI" id="CHEBI:43474"/>
        <dbReference type="ChEBI" id="CHEBI:456216"/>
    </reaction>
</comment>
<evidence type="ECO:0000256" key="12">
    <source>
        <dbReference type="SAM" id="MobiDB-lite"/>
    </source>
</evidence>
<dbReference type="PROSITE" id="PS51192">
    <property type="entry name" value="HELICASE_ATP_BIND_1"/>
    <property type="match status" value="1"/>
</dbReference>
<accession>A0AAD7GQI8</accession>
<comment type="similarity">
    <text evidence="2 11">Belongs to the helicase family. RecQ subfamily.</text>
</comment>
<dbReference type="InterPro" id="IPR014001">
    <property type="entry name" value="Helicase_ATP-bd"/>
</dbReference>
<comment type="caution">
    <text evidence="16">The sequence shown here is derived from an EMBL/GenBank/DDBJ whole genome shotgun (WGS) entry which is preliminary data.</text>
</comment>
<keyword evidence="6 11" id="KW-0067">ATP-binding</keyword>
<protein>
    <recommendedName>
        <fullName evidence="11">ATP-dependent DNA helicase</fullName>
        <ecNumber evidence="11">5.6.2.4</ecNumber>
    </recommendedName>
</protein>
<keyword evidence="9 11" id="KW-0539">Nucleus</keyword>
<dbReference type="SMART" id="SM00490">
    <property type="entry name" value="HELICc"/>
    <property type="match status" value="1"/>
</dbReference>
<organism evidence="16 17">
    <name type="scientific">Mycena rosella</name>
    <name type="common">Pink bonnet</name>
    <name type="synonym">Agaricus rosellus</name>
    <dbReference type="NCBI Taxonomy" id="1033263"/>
    <lineage>
        <taxon>Eukaryota</taxon>
        <taxon>Fungi</taxon>
        <taxon>Dikarya</taxon>
        <taxon>Basidiomycota</taxon>
        <taxon>Agaricomycotina</taxon>
        <taxon>Agaricomycetes</taxon>
        <taxon>Agaricomycetidae</taxon>
        <taxon>Agaricales</taxon>
        <taxon>Marasmiineae</taxon>
        <taxon>Mycenaceae</taxon>
        <taxon>Mycena</taxon>
    </lineage>
</organism>
<dbReference type="SMART" id="SM00956">
    <property type="entry name" value="RQC"/>
    <property type="match status" value="1"/>
</dbReference>
<dbReference type="InterPro" id="IPR002464">
    <property type="entry name" value="DNA/RNA_helicase_DEAH_CS"/>
</dbReference>
<feature type="region of interest" description="Disordered" evidence="12">
    <location>
        <begin position="721"/>
        <end position="762"/>
    </location>
</feature>
<dbReference type="InterPro" id="IPR011545">
    <property type="entry name" value="DEAD/DEAH_box_helicase_dom"/>
</dbReference>
<dbReference type="SUPFAM" id="SSF52540">
    <property type="entry name" value="P-loop containing nucleoside triphosphate hydrolases"/>
    <property type="match status" value="1"/>
</dbReference>
<dbReference type="InterPro" id="IPR036388">
    <property type="entry name" value="WH-like_DNA-bd_sf"/>
</dbReference>
<feature type="compositionally biased region" description="Low complexity" evidence="12">
    <location>
        <begin position="166"/>
        <end position="176"/>
    </location>
</feature>